<evidence type="ECO:0000313" key="1">
    <source>
        <dbReference type="EMBL" id="RRR96941.1"/>
    </source>
</evidence>
<proteinExistence type="predicted"/>
<name>A0A426UTA9_9ACTN</name>
<sequence length="121" mass="13028">MVTGMLIAESLRVGAELNVVPLHVTRIWRGDVGSPPAGQPKVWTVLHFEADDDSAARLGESLAKALDEGPWYVDFNTADEKFVVFAGKVFSYRSGDEAGRAAALGHAATIGIPEDQMDWSV</sequence>
<gene>
    <name evidence="1" type="ORF">EIW28_21150</name>
</gene>
<dbReference type="AlphaFoldDB" id="A0A426UTA9"/>
<reference evidence="1 2" key="1">
    <citation type="submission" date="2018-12" db="EMBL/GenBank/DDBJ databases">
        <title>Glycomyces sp. YIM 121974 draft genome.</title>
        <authorList>
            <person name="Li Q."/>
        </authorList>
    </citation>
    <scope>NUCLEOTIDE SEQUENCE [LARGE SCALE GENOMIC DNA]</scope>
    <source>
        <strain evidence="1 2">YIM 121974</strain>
    </source>
</reference>
<protein>
    <submittedName>
        <fullName evidence="1">Uncharacterized protein</fullName>
    </submittedName>
</protein>
<dbReference type="EMBL" id="RSEB01000006">
    <property type="protein sequence ID" value="RRR96941.1"/>
    <property type="molecule type" value="Genomic_DNA"/>
</dbReference>
<evidence type="ECO:0000313" key="2">
    <source>
        <dbReference type="Proteomes" id="UP000277256"/>
    </source>
</evidence>
<accession>A0A426UTA9</accession>
<keyword evidence="2" id="KW-1185">Reference proteome</keyword>
<organism evidence="1 2">
    <name type="scientific">Glycomyces terrestris</name>
    <dbReference type="NCBI Taxonomy" id="2493553"/>
    <lineage>
        <taxon>Bacteria</taxon>
        <taxon>Bacillati</taxon>
        <taxon>Actinomycetota</taxon>
        <taxon>Actinomycetes</taxon>
        <taxon>Glycomycetales</taxon>
        <taxon>Glycomycetaceae</taxon>
        <taxon>Glycomyces</taxon>
    </lineage>
</organism>
<comment type="caution">
    <text evidence="1">The sequence shown here is derived from an EMBL/GenBank/DDBJ whole genome shotgun (WGS) entry which is preliminary data.</text>
</comment>
<dbReference type="OrthoDB" id="4559210at2"/>
<dbReference type="RefSeq" id="WP_125249695.1">
    <property type="nucleotide sequence ID" value="NZ_RSEB01000006.1"/>
</dbReference>
<dbReference type="Proteomes" id="UP000277256">
    <property type="component" value="Unassembled WGS sequence"/>
</dbReference>